<dbReference type="RefSeq" id="WP_144015257.1">
    <property type="nucleotide sequence ID" value="NZ_VJXW01000001.1"/>
</dbReference>
<keyword evidence="3 9" id="KW-0805">Transcription regulation</keyword>
<evidence type="ECO:0000313" key="14">
    <source>
        <dbReference type="Proteomes" id="UP000319424"/>
    </source>
</evidence>
<evidence type="ECO:0000256" key="8">
    <source>
        <dbReference type="ARBA" id="ARBA00030776"/>
    </source>
</evidence>
<dbReference type="Gene3D" id="3.10.50.30">
    <property type="entry name" value="Transcription elongation factor, GreA/GreB, C-terminal domain"/>
    <property type="match status" value="1"/>
</dbReference>
<dbReference type="PANTHER" id="PTHR30437:SF4">
    <property type="entry name" value="TRANSCRIPTION ELONGATION FACTOR GREA"/>
    <property type="match status" value="1"/>
</dbReference>
<dbReference type="SUPFAM" id="SSF46557">
    <property type="entry name" value="GreA transcript cleavage protein, N-terminal domain"/>
    <property type="match status" value="1"/>
</dbReference>
<dbReference type="NCBIfam" id="NF001263">
    <property type="entry name" value="PRK00226.1-4"/>
    <property type="match status" value="1"/>
</dbReference>
<protein>
    <recommendedName>
        <fullName evidence="2 9">Transcription elongation factor GreA</fullName>
    </recommendedName>
    <alternativeName>
        <fullName evidence="8 9">Transcript cleavage factor GreA</fullName>
    </alternativeName>
</protein>
<dbReference type="InterPro" id="IPR006359">
    <property type="entry name" value="Tscrpt_elong_fac_GreA"/>
</dbReference>
<accession>A0A552VDF8</accession>
<dbReference type="InterPro" id="IPR022691">
    <property type="entry name" value="Tscrpt_elong_fac_GreA/B_N"/>
</dbReference>
<dbReference type="InterPro" id="IPR036805">
    <property type="entry name" value="Tscrpt_elong_fac_GreA/B_N_sf"/>
</dbReference>
<dbReference type="InterPro" id="IPR018151">
    <property type="entry name" value="TF_GreA/GreB_CS"/>
</dbReference>
<dbReference type="PANTHER" id="PTHR30437">
    <property type="entry name" value="TRANSCRIPTION ELONGATION FACTOR GREA"/>
    <property type="match status" value="1"/>
</dbReference>
<dbReference type="Pfam" id="PF01272">
    <property type="entry name" value="GreA_GreB"/>
    <property type="match status" value="1"/>
</dbReference>
<name>A0A552VDF8_9FIRM</name>
<evidence type="ECO:0000256" key="6">
    <source>
        <dbReference type="ARBA" id="ARBA00023163"/>
    </source>
</evidence>
<evidence type="ECO:0000256" key="7">
    <source>
        <dbReference type="ARBA" id="ARBA00024916"/>
    </source>
</evidence>
<dbReference type="Proteomes" id="UP000319424">
    <property type="component" value="Unassembled WGS sequence"/>
</dbReference>
<dbReference type="PROSITE" id="PS00829">
    <property type="entry name" value="GREAB_1"/>
    <property type="match status" value="1"/>
</dbReference>
<dbReference type="GO" id="GO:0006354">
    <property type="term" value="P:DNA-templated transcription elongation"/>
    <property type="evidence" value="ECO:0007669"/>
    <property type="project" value="TreeGrafter"/>
</dbReference>
<dbReference type="GO" id="GO:0070063">
    <property type="term" value="F:RNA polymerase binding"/>
    <property type="evidence" value="ECO:0007669"/>
    <property type="project" value="InterPro"/>
</dbReference>
<dbReference type="SUPFAM" id="SSF54534">
    <property type="entry name" value="FKBP-like"/>
    <property type="match status" value="1"/>
</dbReference>
<feature type="domain" description="Transcription elongation factor GreA/GreB C-terminal" evidence="11">
    <location>
        <begin position="83"/>
        <end position="157"/>
    </location>
</feature>
<keyword evidence="5 9" id="KW-0238">DNA-binding</keyword>
<comment type="function">
    <text evidence="7 9 10">Necessary for efficient RNA polymerase transcription elongation past template-encoded arresting sites. The arresting sites in DNA have the property of trapping a certain fraction of elongating RNA polymerases that pass through, resulting in locked ternary complexes. Cleavage of the nascent transcript by cleavage factors such as GreA or GreB allows the resumption of elongation from the new 3'terminus. GreA releases sequences of 2 to 3 nucleotides.</text>
</comment>
<evidence type="ECO:0000313" key="13">
    <source>
        <dbReference type="EMBL" id="TRW28517.1"/>
    </source>
</evidence>
<evidence type="ECO:0000256" key="5">
    <source>
        <dbReference type="ARBA" id="ARBA00023125"/>
    </source>
</evidence>
<comment type="similarity">
    <text evidence="1 9 10">Belongs to the GreA/GreB family.</text>
</comment>
<dbReference type="EMBL" id="VJXW01000001">
    <property type="protein sequence ID" value="TRW28517.1"/>
    <property type="molecule type" value="Genomic_DNA"/>
</dbReference>
<dbReference type="NCBIfam" id="TIGR01462">
    <property type="entry name" value="greA"/>
    <property type="match status" value="1"/>
</dbReference>
<keyword evidence="13" id="KW-0648">Protein biosynthesis</keyword>
<reference evidence="13 14" key="1">
    <citation type="submission" date="2019-07" db="EMBL/GenBank/DDBJ databases">
        <title>Criibacterium bergeronii gen. nov., sp. nov. isolated from human clinical samples.</title>
        <authorList>
            <person name="Maheux A.F."/>
            <person name="Boudreau D.K."/>
            <person name="Berube E."/>
            <person name="Brodeur S."/>
            <person name="Bernard K.A."/>
            <person name="Abed J.Y."/>
            <person name="Ducrey E."/>
            <person name="Guay E.F."/>
            <person name="Raymond F."/>
            <person name="Corbeil J."/>
            <person name="Domingo M.-C."/>
            <person name="Roy P.H."/>
            <person name="Boissinot M."/>
            <person name="Tocheva E.I."/>
            <person name="Omar R.F."/>
        </authorList>
    </citation>
    <scope>NUCLEOTIDE SEQUENCE [LARGE SCALE GENOMIC DNA]</scope>
    <source>
        <strain evidence="13 14">CCRI-24246</strain>
    </source>
</reference>
<organism evidence="13 14">
    <name type="scientific">Criibacterium bergeronii</name>
    <dbReference type="NCBI Taxonomy" id="1871336"/>
    <lineage>
        <taxon>Bacteria</taxon>
        <taxon>Bacillati</taxon>
        <taxon>Bacillota</taxon>
        <taxon>Clostridia</taxon>
        <taxon>Peptostreptococcales</taxon>
        <taxon>Filifactoraceae</taxon>
        <taxon>Criibacterium</taxon>
    </lineage>
</organism>
<feature type="coiled-coil region" evidence="9">
    <location>
        <begin position="12"/>
        <end position="76"/>
    </location>
</feature>
<comment type="caution">
    <text evidence="13">The sequence shown here is derived from an EMBL/GenBank/DDBJ whole genome shotgun (WGS) entry which is preliminary data.</text>
</comment>
<evidence type="ECO:0000259" key="11">
    <source>
        <dbReference type="Pfam" id="PF01272"/>
    </source>
</evidence>
<feature type="domain" description="Transcription elongation factor GreA/GreB N-terminal" evidence="12">
    <location>
        <begin position="5"/>
        <end position="75"/>
    </location>
</feature>
<dbReference type="Gene3D" id="1.10.287.180">
    <property type="entry name" value="Transcription elongation factor, GreA/GreB, N-terminal domain"/>
    <property type="match status" value="1"/>
</dbReference>
<dbReference type="AlphaFoldDB" id="A0A552VDF8"/>
<dbReference type="FunFam" id="1.10.287.180:FF:000001">
    <property type="entry name" value="Transcription elongation factor GreA"/>
    <property type="match status" value="1"/>
</dbReference>
<dbReference type="GO" id="GO:0003746">
    <property type="term" value="F:translation elongation factor activity"/>
    <property type="evidence" value="ECO:0007669"/>
    <property type="project" value="UniProtKB-KW"/>
</dbReference>
<dbReference type="OrthoDB" id="9808774at2"/>
<dbReference type="PIRSF" id="PIRSF006092">
    <property type="entry name" value="GreA_GreB"/>
    <property type="match status" value="1"/>
</dbReference>
<sequence length="160" mass="17849">MEESIIVTREGYEKMQNELEELKTVKRQEVSEKLKVARSFGDLSENAEYDAAKEEQAQLEERIAKLENNLRIAEVVSEQDMKQNIVNIGSTVKFSVKYPDGESEEKTVVIVGRTESNLAEGKMSNESPIGKALMGAKKGQKLDVQVPDGIAKVKVISTKF</sequence>
<evidence type="ECO:0000256" key="3">
    <source>
        <dbReference type="ARBA" id="ARBA00023015"/>
    </source>
</evidence>
<dbReference type="InterPro" id="IPR036953">
    <property type="entry name" value="GreA/GreB_C_sf"/>
</dbReference>
<evidence type="ECO:0000256" key="10">
    <source>
        <dbReference type="RuleBase" id="RU000556"/>
    </source>
</evidence>
<dbReference type="GO" id="GO:0032784">
    <property type="term" value="P:regulation of DNA-templated transcription elongation"/>
    <property type="evidence" value="ECO:0007669"/>
    <property type="project" value="UniProtKB-UniRule"/>
</dbReference>
<dbReference type="InterPro" id="IPR023459">
    <property type="entry name" value="Tscrpt_elong_fac_GreA/B_fam"/>
</dbReference>
<keyword evidence="4 9" id="KW-0175">Coiled coil</keyword>
<evidence type="ECO:0000256" key="1">
    <source>
        <dbReference type="ARBA" id="ARBA00008213"/>
    </source>
</evidence>
<evidence type="ECO:0000259" key="12">
    <source>
        <dbReference type="Pfam" id="PF03449"/>
    </source>
</evidence>
<keyword evidence="6 9" id="KW-0804">Transcription</keyword>
<evidence type="ECO:0000256" key="4">
    <source>
        <dbReference type="ARBA" id="ARBA00023054"/>
    </source>
</evidence>
<gene>
    <name evidence="9 13" type="primary">greA</name>
    <name evidence="13" type="ORF">FL857_00080</name>
</gene>
<evidence type="ECO:0000256" key="9">
    <source>
        <dbReference type="HAMAP-Rule" id="MF_00105"/>
    </source>
</evidence>
<dbReference type="HAMAP" id="MF_00105">
    <property type="entry name" value="GreA_GreB"/>
    <property type="match status" value="1"/>
</dbReference>
<dbReference type="GO" id="GO:0003677">
    <property type="term" value="F:DNA binding"/>
    <property type="evidence" value="ECO:0007669"/>
    <property type="project" value="UniProtKB-UniRule"/>
</dbReference>
<evidence type="ECO:0000256" key="2">
    <source>
        <dbReference type="ARBA" id="ARBA00013729"/>
    </source>
</evidence>
<dbReference type="InterPro" id="IPR028624">
    <property type="entry name" value="Tscrpt_elong_fac_GreA/B"/>
</dbReference>
<proteinExistence type="inferred from homology"/>
<keyword evidence="13" id="KW-0251">Elongation factor</keyword>
<dbReference type="Pfam" id="PF03449">
    <property type="entry name" value="GreA_GreB_N"/>
    <property type="match status" value="1"/>
</dbReference>
<dbReference type="InterPro" id="IPR001437">
    <property type="entry name" value="Tscrpt_elong_fac_GreA/B_C"/>
</dbReference>